<dbReference type="SUPFAM" id="SSF53474">
    <property type="entry name" value="alpha/beta-Hydrolases"/>
    <property type="match status" value="1"/>
</dbReference>
<gene>
    <name evidence="7" type="primary">Pafah2-001</name>
</gene>
<feature type="active site" description="Charge relay system" evidence="6">
    <location>
        <position position="236"/>
    </location>
</feature>
<dbReference type="GO" id="GO:0016042">
    <property type="term" value="P:lipid catabolic process"/>
    <property type="evidence" value="ECO:0007669"/>
    <property type="project" value="UniProtKB-KW"/>
</dbReference>
<evidence type="ECO:0000313" key="7">
    <source>
        <dbReference type="EMBL" id="CAB3264629.1"/>
    </source>
</evidence>
<dbReference type="PANTHER" id="PTHR10272">
    <property type="entry name" value="PLATELET-ACTIVATING FACTOR ACETYLHYDROLASE"/>
    <property type="match status" value="1"/>
</dbReference>
<accession>A0A6F9DNC0</accession>
<feature type="active site" description="Nucleophile" evidence="6">
    <location>
        <position position="213"/>
    </location>
</feature>
<evidence type="ECO:0000256" key="3">
    <source>
        <dbReference type="ARBA" id="ARBA00022963"/>
    </source>
</evidence>
<proteinExistence type="evidence at transcript level"/>
<dbReference type="Pfam" id="PF03403">
    <property type="entry name" value="PAF-AH_p_II"/>
    <property type="match status" value="1"/>
</dbReference>
<evidence type="ECO:0000256" key="4">
    <source>
        <dbReference type="ARBA" id="ARBA00023098"/>
    </source>
</evidence>
<keyword evidence="2 5" id="KW-0378">Hydrolase</keyword>
<comment type="catalytic activity">
    <reaction evidence="5">
        <text>a 1-O-alkyl-2-acetyl-sn-glycero-3-phosphocholine + H2O = a 1-O-alkyl-sn-glycero-3-phosphocholine + acetate + H(+)</text>
        <dbReference type="Rhea" id="RHEA:17777"/>
        <dbReference type="ChEBI" id="CHEBI:15377"/>
        <dbReference type="ChEBI" id="CHEBI:15378"/>
        <dbReference type="ChEBI" id="CHEBI:30089"/>
        <dbReference type="ChEBI" id="CHEBI:30909"/>
        <dbReference type="ChEBI" id="CHEBI:36707"/>
        <dbReference type="EC" id="3.1.1.47"/>
    </reaction>
</comment>
<evidence type="ECO:0000256" key="2">
    <source>
        <dbReference type="ARBA" id="ARBA00022801"/>
    </source>
</evidence>
<dbReference type="PIRSF" id="PIRSF018169">
    <property type="entry name" value="PAF_acetylhydrolase"/>
    <property type="match status" value="1"/>
</dbReference>
<dbReference type="PANTHER" id="PTHR10272:SF0">
    <property type="entry name" value="PLATELET-ACTIVATING FACTOR ACETYLHYDROLASE"/>
    <property type="match status" value="1"/>
</dbReference>
<name>A0A6F9DNC0_9ASCI</name>
<keyword evidence="4 5" id="KW-0443">Lipid metabolism</keyword>
<feature type="active site" description="Charge relay system" evidence="6">
    <location>
        <position position="297"/>
    </location>
</feature>
<dbReference type="InterPro" id="IPR029058">
    <property type="entry name" value="AB_hydrolase_fold"/>
</dbReference>
<dbReference type="Gene3D" id="3.40.50.1820">
    <property type="entry name" value="alpha/beta hydrolase"/>
    <property type="match status" value="1"/>
</dbReference>
<organism evidence="7">
    <name type="scientific">Phallusia mammillata</name>
    <dbReference type="NCBI Taxonomy" id="59560"/>
    <lineage>
        <taxon>Eukaryota</taxon>
        <taxon>Metazoa</taxon>
        <taxon>Chordata</taxon>
        <taxon>Tunicata</taxon>
        <taxon>Ascidiacea</taxon>
        <taxon>Phlebobranchia</taxon>
        <taxon>Ascidiidae</taxon>
        <taxon>Phallusia</taxon>
    </lineage>
</organism>
<protein>
    <recommendedName>
        <fullName evidence="1 5">1-alkyl-2-acetylglycerophosphocholine esterase</fullName>
        <ecNumber evidence="1 5">3.1.1.47</ecNumber>
    </recommendedName>
</protein>
<sequence>MPNFPEPSGPYSVGCSDVLSKLGEDRCFFRLFYPACIEETSKKTHWLPSTEYSYNSWIFRCFTSSARINAVMNADLDNRVNGMPVVVFSHGDDLCRNDHSHTCIELASKGMLVASVEHGDRSAKATYYLQEDANDNTKYKKIWIPYIRLKDKRPSDHEIRNKQVRRRALECNTALEHIEEINNGTFKGVANEINFVQFKGKVDVEKAAVMGHSFGGATAVAAFTKVTKFKVGVALDAWMPVLDKEQYQDVADKPFLFINSFKDFQTPETIASMRNLDGDTFGIDAERKIVTIKDSHHLTQIDLTLLAKWSWFTRMCELHGPVDPHKLTKANDDLIAGFIGKHLGLDFGAELDEVVKKHEQCILVGSNVAVNEEVIKSQKDELRSTASQ</sequence>
<dbReference type="EC" id="3.1.1.47" evidence="1 5"/>
<reference evidence="7" key="1">
    <citation type="submission" date="2020-04" db="EMBL/GenBank/DDBJ databases">
        <authorList>
            <person name="Neveu A P."/>
        </authorList>
    </citation>
    <scope>NUCLEOTIDE SEQUENCE</scope>
    <source>
        <tissue evidence="7">Whole embryo</tissue>
    </source>
</reference>
<evidence type="ECO:0000256" key="6">
    <source>
        <dbReference type="PIRSR" id="PIRSR018169-1"/>
    </source>
</evidence>
<evidence type="ECO:0000256" key="1">
    <source>
        <dbReference type="ARBA" id="ARBA00013201"/>
    </source>
</evidence>
<keyword evidence="3 5" id="KW-0442">Lipid degradation</keyword>
<dbReference type="InterPro" id="IPR016715">
    <property type="entry name" value="PAF_acetylhydro_eukaryote"/>
</dbReference>
<dbReference type="AlphaFoldDB" id="A0A6F9DNC0"/>
<dbReference type="GO" id="GO:0003847">
    <property type="term" value="F:1-alkyl-2-acetylglycerophosphocholine esterase activity"/>
    <property type="evidence" value="ECO:0007669"/>
    <property type="project" value="UniProtKB-UniRule"/>
</dbReference>
<dbReference type="EMBL" id="LR788767">
    <property type="protein sequence ID" value="CAB3264629.1"/>
    <property type="molecule type" value="mRNA"/>
</dbReference>
<evidence type="ECO:0000256" key="5">
    <source>
        <dbReference type="PIRNR" id="PIRNR018169"/>
    </source>
</evidence>